<dbReference type="RefSeq" id="WP_139607508.1">
    <property type="nucleotide sequence ID" value="NZ_VDCQ01000099.1"/>
</dbReference>
<dbReference type="EMBL" id="VDCQ01000099">
    <property type="protein sequence ID" value="TNJ58364.1"/>
    <property type="molecule type" value="Genomic_DNA"/>
</dbReference>
<organism evidence="2 3">
    <name type="scientific">Paenibacillus hemerocallicola</name>
    <dbReference type="NCBI Taxonomy" id="1172614"/>
    <lineage>
        <taxon>Bacteria</taxon>
        <taxon>Bacillati</taxon>
        <taxon>Bacillota</taxon>
        <taxon>Bacilli</taxon>
        <taxon>Bacillales</taxon>
        <taxon>Paenibacillaceae</taxon>
        <taxon>Paenibacillus</taxon>
    </lineage>
</organism>
<feature type="compositionally biased region" description="Basic and acidic residues" evidence="1">
    <location>
        <begin position="7"/>
        <end position="25"/>
    </location>
</feature>
<feature type="region of interest" description="Disordered" evidence="1">
    <location>
        <begin position="1"/>
        <end position="41"/>
    </location>
</feature>
<sequence>MSKNMKVRKELYVESPDKKTTDQRSQRYVSSTGLRRVERKSLQGESDWSNAAFERFSDDNGRTWGEWQDVYSRSVEVKGEDEIATYNGKETYNPQFGHFVSVDMRRVFFDGHHNAYKRFWGHGEASFVDHSLLSIRKEGSDERTTELIKYEEGADFDPDNWRDPAYTNNNRAYLGCGVEVLDSGEIIFPIGASMRACLRIRGLDAAEIFPSCSEIMHGLIVVRGIFNQSRGHYDLTFSRPIVISDLKSSRGIDEPAAIMLPTGRILAVFRGSNWENKNWNTRIEPGTPAHKWYCYSDDGGSTFTDPVPWHFDNREVFYSAATISAFVRSIKNDKIYWIGNISDHATYSNFPRHPLIIAEVDDRGLLMKDTLTTIDKREEGDSDKLQLSNFSIIQDRETGMIEVYLAKLGQREGYTWWADCYRYFIDVE</sequence>
<name>A0A5C4SWB8_9BACL</name>
<dbReference type="Gene3D" id="2.120.10.10">
    <property type="match status" value="1"/>
</dbReference>
<protein>
    <submittedName>
        <fullName evidence="2">Exo-alpha-sialidase</fullName>
    </submittedName>
</protein>
<evidence type="ECO:0000313" key="3">
    <source>
        <dbReference type="Proteomes" id="UP000307943"/>
    </source>
</evidence>
<evidence type="ECO:0000313" key="2">
    <source>
        <dbReference type="EMBL" id="TNJ58364.1"/>
    </source>
</evidence>
<dbReference type="SUPFAM" id="SSF50939">
    <property type="entry name" value="Sialidases"/>
    <property type="match status" value="1"/>
</dbReference>
<dbReference type="AlphaFoldDB" id="A0A5C4SWB8"/>
<gene>
    <name evidence="2" type="ORF">FE784_38020</name>
</gene>
<evidence type="ECO:0000256" key="1">
    <source>
        <dbReference type="SAM" id="MobiDB-lite"/>
    </source>
</evidence>
<proteinExistence type="predicted"/>
<keyword evidence="3" id="KW-1185">Reference proteome</keyword>
<dbReference type="CDD" id="cd15482">
    <property type="entry name" value="Sialidase_non-viral"/>
    <property type="match status" value="1"/>
</dbReference>
<reference evidence="2 3" key="1">
    <citation type="submission" date="2019-05" db="EMBL/GenBank/DDBJ databases">
        <title>We sequenced the genome of Paenibacillus hemerocallicola KCTC 33185 for further insight into its adaptation and study the phylogeny of Paenibacillus.</title>
        <authorList>
            <person name="Narsing Rao M.P."/>
        </authorList>
    </citation>
    <scope>NUCLEOTIDE SEQUENCE [LARGE SCALE GENOMIC DNA]</scope>
    <source>
        <strain evidence="2 3">KCTC 33185</strain>
    </source>
</reference>
<dbReference type="OrthoDB" id="2502718at2"/>
<comment type="caution">
    <text evidence="2">The sequence shown here is derived from an EMBL/GenBank/DDBJ whole genome shotgun (WGS) entry which is preliminary data.</text>
</comment>
<dbReference type="InterPro" id="IPR036278">
    <property type="entry name" value="Sialidase_sf"/>
</dbReference>
<accession>A0A5C4SWB8</accession>
<dbReference type="Proteomes" id="UP000307943">
    <property type="component" value="Unassembled WGS sequence"/>
</dbReference>